<dbReference type="Proteomes" id="UP000230069">
    <property type="component" value="Unassembled WGS sequence"/>
</dbReference>
<dbReference type="AlphaFoldDB" id="A0A2G5DFG3"/>
<dbReference type="InterPro" id="IPR057237">
    <property type="entry name" value="DUF7915"/>
</dbReference>
<accession>A0A2G5DFG3</accession>
<sequence>MMNIDDDESASLVAPKKEEAVPTEETVRALMDYLVEPFLPHKSSQLIDPSSDIPLQQSISKQMHAVVLLYNYYHRKQFPKLEFLDYKSFCKVAVNAKPSLKAYFQDMENCNGDGLKENLSITEKAIMKACKISLELDISKAAPSMERWPTSKVAVFLMDSKLEKCSLYFGDMTEGVWSLIEKSDAETGDNSWRAKMRPAGRILISDENRLRQLAVSAVKEKTGINQTNLIILKSHVTYSLSEEKTTARLFIMKCISVDKDLFEVPIKDAIDSLQGPLVKKTSYGCEAVDTVMYFHLFPYAEMITDWFSRKVSRNGSVHHEGENITNITKIFSPKSAKRMTILPTEKSEGSSGTCQDSDLLVPKTSSEKVDQKQNDNYDLRRNQNIGEIKSSKGGKIPSTVLVDDTESDMKSTKSCSAVKETTEKIMESVGTFKTSDLPVFKAKSTDNLDAKENGEDHVSRCHDIDEGKSPNFCGPIKERRTDPQSDNDTSSGAAVKDTQEKIKGSSGTCQTADFPVLETKTTENLDAKENDDYHVSNIHDIDEVRSSRFPPKVLVDNAVTASGLITTHCSSAVKEGIVDPMRRTCDSKSIDVSIVGGNDICSTGFLIQGDTLKRDLCLVPPKTGSQDYGKIQAMLASKADELSRASLKALSMKQNELCHQQRHLEDEIARCERKIQTILSGGEDDLLLKIESIIEVCNVACGRGATRTQEEHSPKGIKRKRLSEAILTLQNPCQELDAICSENNWILPRYFVLPYTGGFQSNVIVQGVDFECSDAGELRENATEARESAAARLLSKLRTMASKAQ</sequence>
<feature type="domain" description="DUF7913" evidence="2">
    <location>
        <begin position="19"/>
        <end position="137"/>
    </location>
</feature>
<evidence type="ECO:0000313" key="4">
    <source>
        <dbReference type="EMBL" id="PIA42268.1"/>
    </source>
</evidence>
<gene>
    <name evidence="4" type="ORF">AQUCO_02000018v1</name>
</gene>
<evidence type="ECO:0000313" key="5">
    <source>
        <dbReference type="Proteomes" id="UP000230069"/>
    </source>
</evidence>
<name>A0A2G5DFG3_AQUCA</name>
<dbReference type="PANTHER" id="PTHR33913">
    <property type="entry name" value="ALEURONE LAYER MORPHOGENESIS PROTEIN"/>
    <property type="match status" value="1"/>
</dbReference>
<dbReference type="InParanoid" id="A0A2G5DFG3"/>
<feature type="compositionally biased region" description="Basic and acidic residues" evidence="1">
    <location>
        <begin position="448"/>
        <end position="468"/>
    </location>
</feature>
<dbReference type="FunCoup" id="A0A2G5DFG3">
    <property type="interactions" value="395"/>
</dbReference>
<dbReference type="InterPro" id="IPR057235">
    <property type="entry name" value="DUF7913"/>
</dbReference>
<dbReference type="SUPFAM" id="SSF54768">
    <property type="entry name" value="dsRNA-binding domain-like"/>
    <property type="match status" value="1"/>
</dbReference>
<dbReference type="PANTHER" id="PTHR33913:SF1">
    <property type="entry name" value="DRBM DOMAIN-CONTAINING PROTEIN"/>
    <property type="match status" value="1"/>
</dbReference>
<evidence type="ECO:0000256" key="1">
    <source>
        <dbReference type="SAM" id="MobiDB-lite"/>
    </source>
</evidence>
<dbReference type="OrthoDB" id="1909634at2759"/>
<protein>
    <recommendedName>
        <fullName evidence="6">DRBM domain-containing protein</fullName>
    </recommendedName>
</protein>
<evidence type="ECO:0000259" key="2">
    <source>
        <dbReference type="Pfam" id="PF25500"/>
    </source>
</evidence>
<proteinExistence type="predicted"/>
<keyword evidence="5" id="KW-1185">Reference proteome</keyword>
<dbReference type="EMBL" id="KZ305037">
    <property type="protein sequence ID" value="PIA42268.1"/>
    <property type="molecule type" value="Genomic_DNA"/>
</dbReference>
<evidence type="ECO:0000259" key="3">
    <source>
        <dbReference type="Pfam" id="PF25502"/>
    </source>
</evidence>
<dbReference type="Pfam" id="PF25500">
    <property type="entry name" value="DUF7913"/>
    <property type="match status" value="1"/>
</dbReference>
<evidence type="ECO:0008006" key="6">
    <source>
        <dbReference type="Google" id="ProtNLM"/>
    </source>
</evidence>
<feature type="region of interest" description="Disordered" evidence="1">
    <location>
        <begin position="343"/>
        <end position="374"/>
    </location>
</feature>
<feature type="compositionally biased region" description="Basic and acidic residues" evidence="1">
    <location>
        <begin position="365"/>
        <end position="374"/>
    </location>
</feature>
<dbReference type="Pfam" id="PF25502">
    <property type="entry name" value="DUF7915"/>
    <property type="match status" value="1"/>
</dbReference>
<dbReference type="STRING" id="218851.A0A2G5DFG3"/>
<feature type="region of interest" description="Disordered" evidence="1">
    <location>
        <begin position="448"/>
        <end position="509"/>
    </location>
</feature>
<reference evidence="4 5" key="1">
    <citation type="submission" date="2017-09" db="EMBL/GenBank/DDBJ databases">
        <title>WGS assembly of Aquilegia coerulea Goldsmith.</title>
        <authorList>
            <person name="Hodges S."/>
            <person name="Kramer E."/>
            <person name="Nordborg M."/>
            <person name="Tomkins J."/>
            <person name="Borevitz J."/>
            <person name="Derieg N."/>
            <person name="Yan J."/>
            <person name="Mihaltcheva S."/>
            <person name="Hayes R.D."/>
            <person name="Rokhsar D."/>
        </authorList>
    </citation>
    <scope>NUCLEOTIDE SEQUENCE [LARGE SCALE GENOMIC DNA]</scope>
    <source>
        <strain evidence="5">cv. Goldsmith</strain>
    </source>
</reference>
<organism evidence="4 5">
    <name type="scientific">Aquilegia coerulea</name>
    <name type="common">Rocky mountain columbine</name>
    <dbReference type="NCBI Taxonomy" id="218851"/>
    <lineage>
        <taxon>Eukaryota</taxon>
        <taxon>Viridiplantae</taxon>
        <taxon>Streptophyta</taxon>
        <taxon>Embryophyta</taxon>
        <taxon>Tracheophyta</taxon>
        <taxon>Spermatophyta</taxon>
        <taxon>Magnoliopsida</taxon>
        <taxon>Ranunculales</taxon>
        <taxon>Ranunculaceae</taxon>
        <taxon>Thalictroideae</taxon>
        <taxon>Aquilegia</taxon>
    </lineage>
</organism>
<feature type="domain" description="DUF7915" evidence="3">
    <location>
        <begin position="173"/>
        <end position="309"/>
    </location>
</feature>